<dbReference type="AlphaFoldDB" id="A0A7T7XRH4"/>
<gene>
    <name evidence="3" type="ORF">JFL75_09605</name>
</gene>
<feature type="chain" id="PRO_5031461215" description="GWxTD domain-containing protein" evidence="2">
    <location>
        <begin position="22"/>
        <end position="592"/>
    </location>
</feature>
<dbReference type="EMBL" id="CP067089">
    <property type="protein sequence ID" value="QQO11146.1"/>
    <property type="molecule type" value="Genomic_DNA"/>
</dbReference>
<evidence type="ECO:0000256" key="2">
    <source>
        <dbReference type="SAM" id="SignalP"/>
    </source>
</evidence>
<evidence type="ECO:0000256" key="1">
    <source>
        <dbReference type="SAM" id="MobiDB-lite"/>
    </source>
</evidence>
<evidence type="ECO:0008006" key="5">
    <source>
        <dbReference type="Google" id="ProtNLM"/>
    </source>
</evidence>
<feature type="region of interest" description="Disordered" evidence="1">
    <location>
        <begin position="570"/>
        <end position="592"/>
    </location>
</feature>
<protein>
    <recommendedName>
        <fullName evidence="5">GWxTD domain-containing protein</fullName>
    </recommendedName>
</protein>
<organism evidence="3 4">
    <name type="scientific">Breznakiella homolactica</name>
    <dbReference type="NCBI Taxonomy" id="2798577"/>
    <lineage>
        <taxon>Bacteria</taxon>
        <taxon>Pseudomonadati</taxon>
        <taxon>Spirochaetota</taxon>
        <taxon>Spirochaetia</taxon>
        <taxon>Spirochaetales</taxon>
        <taxon>Breznakiellaceae</taxon>
        <taxon>Breznakiella</taxon>
    </lineage>
</organism>
<name>A0A7T7XRH4_9SPIR</name>
<evidence type="ECO:0000313" key="3">
    <source>
        <dbReference type="EMBL" id="QQO11146.1"/>
    </source>
</evidence>
<sequence>MYRRFLVWFIFCLAAAAPLFGQFNGDESSPGDTAVAEQYARWGRDMIGGGRWLEAEIGLERAGDFSDVSSDISYLLALTRSHLGRPRGAVLESVRRSIETGRWFLYSEEHARLLEAKTLITLRAFPEALSALAMIRDSADAAELRLLALKGLADFPRFRSAAAAAMEAYPRDPRPVRILFEYAGEILPQGPDRDLVNTALRRMPVLLVSDPGLAYLAVPFIRDTEESSRLVASYRARGNPVPASIPAALNLGLINEETAIDELFSFRDNTYSAQKLQEPVLLRSLVSEIWDLLRSEQSRNAFMRNLLAFTGVIIDDGDKDGFPESHTRYIQGTLVYYWYDADQDGLPELEIFFSGGVPVRAVTVILPEQAAPQELPDNRVAGFAYPVRDEERTRVTLFWEQYPAVLRAELDRTGYIPPPFEFQYAPVQFTPLLRNGGAGDFLYPQRDRLIPRISRRSLISFASAIEQPSAEIPGAVERIEMVRGVPQHAAETLGGKLVSETEFLLGQPVLQRIDLDLDGRLETVRRFRHIPGVAPGDNPLEYSRIIDSSESDWNGDGSYEYGEQYLPGGRIERSWDTNGDGVRDQREIRTEE</sequence>
<accession>A0A7T7XRH4</accession>
<dbReference type="KEGG" id="bhc:JFL75_09605"/>
<evidence type="ECO:0000313" key="4">
    <source>
        <dbReference type="Proteomes" id="UP000595917"/>
    </source>
</evidence>
<reference evidence="3" key="1">
    <citation type="submission" date="2021-01" db="EMBL/GenBank/DDBJ databases">
        <title>Description of Breznakiella homolactica.</title>
        <authorList>
            <person name="Song Y."/>
            <person name="Brune A."/>
        </authorList>
    </citation>
    <scope>NUCLEOTIDE SEQUENCE</scope>
    <source>
        <strain evidence="3">RmG30</strain>
    </source>
</reference>
<dbReference type="Proteomes" id="UP000595917">
    <property type="component" value="Chromosome"/>
</dbReference>
<feature type="signal peptide" evidence="2">
    <location>
        <begin position="1"/>
        <end position="21"/>
    </location>
</feature>
<keyword evidence="4" id="KW-1185">Reference proteome</keyword>
<dbReference type="RefSeq" id="WP_215628455.1">
    <property type="nucleotide sequence ID" value="NZ_CP067089.2"/>
</dbReference>
<proteinExistence type="predicted"/>
<keyword evidence="2" id="KW-0732">Signal</keyword>